<dbReference type="InterPro" id="IPR035595">
    <property type="entry name" value="UDP_glycos_trans_CS"/>
</dbReference>
<accession>A0AAW1V7N7</accession>
<dbReference type="Gene3D" id="3.40.50.2000">
    <property type="entry name" value="Glycogen Phosphorylase B"/>
    <property type="match status" value="2"/>
</dbReference>
<dbReference type="Proteomes" id="UP001431783">
    <property type="component" value="Unassembled WGS sequence"/>
</dbReference>
<evidence type="ECO:0000313" key="6">
    <source>
        <dbReference type="EMBL" id="KAK9891158.1"/>
    </source>
</evidence>
<comment type="caution">
    <text evidence="6">The sequence shown here is derived from an EMBL/GenBank/DDBJ whole genome shotgun (WGS) entry which is preliminary data.</text>
</comment>
<dbReference type="FunFam" id="3.40.50.2000:FF:000050">
    <property type="entry name" value="UDP-glucuronosyltransferase"/>
    <property type="match status" value="1"/>
</dbReference>
<evidence type="ECO:0000256" key="4">
    <source>
        <dbReference type="RuleBase" id="RU003718"/>
    </source>
</evidence>
<name>A0AAW1V7N7_9CUCU</name>
<dbReference type="EC" id="2.4.1.17" evidence="5"/>
<sequence length="513" mass="59220">MKILLVVIVYLGVSKAANILGIWFYSGKSHHILGEVLLKELARRGHNVTMVSTFPLKEPFPNYTDVYLTGMKEDHDEKLRAFLDMNKADIFTFLNFVLGITKAHTELTLVHPEMERLLESGTKFDVIITDWFLNFAIFYFGKLLNCPVIPLASLGTLSVQNMLTGNPDEPSYIPILGLEFPIEMSFFQRTFNGIVHLYLQLIGRSNMRYHQDLIKKHFNDTMTDEEMSDTLALVLSNGHYSFESPRPYVPNIIPVGGFHIEAPKKLPRHLQDFLDSADRGAIFFSLGTNVKSKFLPSKVIQDILKVFSKLPYKFIFKWEAEGIVNKPNNVLIQKWFPQNDILVHRNLKLFISHGGMLSTIEAMYHAVPVLGIPIYGDQRLNIPSAVKKGYALQLNLEDLNEETLYTYIEEIMTNPKYKEKVTQLSVLLKDQPLPPMDTAVFWVEHVIKHKGGSHLKNYGIKLTWYQYYMIDVTLFIVFILLSILLLIYVFIRELLIFIQQCIITERYEKFKEN</sequence>
<dbReference type="PANTHER" id="PTHR48043:SF159">
    <property type="entry name" value="EG:EG0003.4 PROTEIN-RELATED"/>
    <property type="match status" value="1"/>
</dbReference>
<keyword evidence="7" id="KW-1185">Reference proteome</keyword>
<evidence type="ECO:0000256" key="3">
    <source>
        <dbReference type="ARBA" id="ARBA00022679"/>
    </source>
</evidence>
<keyword evidence="2 4" id="KW-0328">Glycosyltransferase</keyword>
<keyword evidence="3 4" id="KW-0808">Transferase</keyword>
<protein>
    <recommendedName>
        <fullName evidence="5">UDP-glucuronosyltransferase</fullName>
        <ecNumber evidence="5">2.4.1.17</ecNumber>
    </recommendedName>
</protein>
<reference evidence="6 7" key="1">
    <citation type="submission" date="2023-03" db="EMBL/GenBank/DDBJ databases">
        <title>Genome insight into feeding habits of ladybird beetles.</title>
        <authorList>
            <person name="Li H.-S."/>
            <person name="Huang Y.-H."/>
            <person name="Pang H."/>
        </authorList>
    </citation>
    <scope>NUCLEOTIDE SEQUENCE [LARGE SCALE GENOMIC DNA]</scope>
    <source>
        <strain evidence="6">SYSU_2023b</strain>
        <tissue evidence="6">Whole body</tissue>
    </source>
</reference>
<evidence type="ECO:0000256" key="2">
    <source>
        <dbReference type="ARBA" id="ARBA00022676"/>
    </source>
</evidence>
<keyword evidence="5" id="KW-1133">Transmembrane helix</keyword>
<dbReference type="Pfam" id="PF00201">
    <property type="entry name" value="UDPGT"/>
    <property type="match status" value="1"/>
</dbReference>
<dbReference type="GO" id="GO:0015020">
    <property type="term" value="F:glucuronosyltransferase activity"/>
    <property type="evidence" value="ECO:0007669"/>
    <property type="project" value="UniProtKB-EC"/>
</dbReference>
<keyword evidence="5" id="KW-0812">Transmembrane</keyword>
<evidence type="ECO:0000256" key="5">
    <source>
        <dbReference type="RuleBase" id="RU362059"/>
    </source>
</evidence>
<dbReference type="InterPro" id="IPR050271">
    <property type="entry name" value="UDP-glycosyltransferase"/>
</dbReference>
<dbReference type="PROSITE" id="PS00375">
    <property type="entry name" value="UDPGT"/>
    <property type="match status" value="1"/>
</dbReference>
<feature type="transmembrane region" description="Helical" evidence="5">
    <location>
        <begin position="467"/>
        <end position="491"/>
    </location>
</feature>
<dbReference type="PANTHER" id="PTHR48043">
    <property type="entry name" value="EG:EG0003.4 PROTEIN-RELATED"/>
    <property type="match status" value="1"/>
</dbReference>
<proteinExistence type="inferred from homology"/>
<comment type="catalytic activity">
    <reaction evidence="5">
        <text>glucuronate acceptor + UDP-alpha-D-glucuronate = acceptor beta-D-glucuronoside + UDP + H(+)</text>
        <dbReference type="Rhea" id="RHEA:21032"/>
        <dbReference type="ChEBI" id="CHEBI:15378"/>
        <dbReference type="ChEBI" id="CHEBI:58052"/>
        <dbReference type="ChEBI" id="CHEBI:58223"/>
        <dbReference type="ChEBI" id="CHEBI:132367"/>
        <dbReference type="ChEBI" id="CHEBI:132368"/>
        <dbReference type="EC" id="2.4.1.17"/>
    </reaction>
</comment>
<dbReference type="GO" id="GO:0016020">
    <property type="term" value="C:membrane"/>
    <property type="evidence" value="ECO:0007669"/>
    <property type="project" value="UniProtKB-SubCell"/>
</dbReference>
<gene>
    <name evidence="6" type="ORF">WA026_013475</name>
</gene>
<keyword evidence="5" id="KW-0472">Membrane</keyword>
<comment type="similarity">
    <text evidence="1 4">Belongs to the UDP-glycosyltransferase family.</text>
</comment>
<evidence type="ECO:0000313" key="7">
    <source>
        <dbReference type="Proteomes" id="UP001431783"/>
    </source>
</evidence>
<dbReference type="AlphaFoldDB" id="A0AAW1V7N7"/>
<dbReference type="SUPFAM" id="SSF53756">
    <property type="entry name" value="UDP-Glycosyltransferase/glycogen phosphorylase"/>
    <property type="match status" value="1"/>
</dbReference>
<dbReference type="EMBL" id="JARQZJ010000127">
    <property type="protein sequence ID" value="KAK9891158.1"/>
    <property type="molecule type" value="Genomic_DNA"/>
</dbReference>
<dbReference type="CDD" id="cd03784">
    <property type="entry name" value="GT1_Gtf-like"/>
    <property type="match status" value="1"/>
</dbReference>
<dbReference type="InterPro" id="IPR002213">
    <property type="entry name" value="UDP_glucos_trans"/>
</dbReference>
<comment type="subcellular location">
    <subcellularLocation>
        <location evidence="5">Membrane</location>
        <topology evidence="5">Single-pass membrane protein</topology>
    </subcellularLocation>
</comment>
<evidence type="ECO:0000256" key="1">
    <source>
        <dbReference type="ARBA" id="ARBA00009995"/>
    </source>
</evidence>
<organism evidence="6 7">
    <name type="scientific">Henosepilachna vigintioctopunctata</name>
    <dbReference type="NCBI Taxonomy" id="420089"/>
    <lineage>
        <taxon>Eukaryota</taxon>
        <taxon>Metazoa</taxon>
        <taxon>Ecdysozoa</taxon>
        <taxon>Arthropoda</taxon>
        <taxon>Hexapoda</taxon>
        <taxon>Insecta</taxon>
        <taxon>Pterygota</taxon>
        <taxon>Neoptera</taxon>
        <taxon>Endopterygota</taxon>
        <taxon>Coleoptera</taxon>
        <taxon>Polyphaga</taxon>
        <taxon>Cucujiformia</taxon>
        <taxon>Coccinelloidea</taxon>
        <taxon>Coccinellidae</taxon>
        <taxon>Epilachninae</taxon>
        <taxon>Epilachnini</taxon>
        <taxon>Henosepilachna</taxon>
    </lineage>
</organism>